<dbReference type="Gene3D" id="3.40.50.300">
    <property type="entry name" value="P-loop containing nucleotide triphosphate hydrolases"/>
    <property type="match status" value="2"/>
</dbReference>
<comment type="cofactor">
    <cofactor evidence="1 9">
        <name>Mg(2+)</name>
        <dbReference type="ChEBI" id="CHEBI:18420"/>
    </cofactor>
</comment>
<feature type="domain" description="CobQ/CobB/MinD/ParA nucleotide binding" evidence="10">
    <location>
        <begin position="5"/>
        <end position="186"/>
    </location>
</feature>
<dbReference type="PROSITE" id="PS51274">
    <property type="entry name" value="GATASE_COBBQ"/>
    <property type="match status" value="1"/>
</dbReference>
<dbReference type="Gene3D" id="3.40.50.880">
    <property type="match status" value="1"/>
</dbReference>
<accession>A0A0N0VMH8</accession>
<dbReference type="NCBIfam" id="TIGR00379">
    <property type="entry name" value="cobB"/>
    <property type="match status" value="1"/>
</dbReference>
<comment type="similarity">
    <text evidence="9">Belongs to the CobB/CbiA family.</text>
</comment>
<comment type="caution">
    <text evidence="12">The sequence shown here is derived from an EMBL/GenBank/DDBJ whole genome shotgun (WGS) entry which is preliminary data.</text>
</comment>
<dbReference type="InterPro" id="IPR027417">
    <property type="entry name" value="P-loop_NTPase"/>
</dbReference>
<comment type="catalytic activity">
    <reaction evidence="9">
        <text>hydrogenobyrinate + 2 L-glutamine + 2 ATP + 2 H2O = hydrogenobyrinate a,c-diamide + 2 L-glutamate + 2 ADP + 2 phosphate + 2 H(+)</text>
        <dbReference type="Rhea" id="RHEA:12544"/>
        <dbReference type="ChEBI" id="CHEBI:15377"/>
        <dbReference type="ChEBI" id="CHEBI:15378"/>
        <dbReference type="ChEBI" id="CHEBI:29985"/>
        <dbReference type="ChEBI" id="CHEBI:30616"/>
        <dbReference type="ChEBI" id="CHEBI:43474"/>
        <dbReference type="ChEBI" id="CHEBI:58359"/>
        <dbReference type="ChEBI" id="CHEBI:77873"/>
        <dbReference type="ChEBI" id="CHEBI:77874"/>
        <dbReference type="ChEBI" id="CHEBI:456216"/>
        <dbReference type="EC" id="6.3.5.9"/>
    </reaction>
</comment>
<dbReference type="InterPro" id="IPR004484">
    <property type="entry name" value="CbiA/CobB_synth"/>
</dbReference>
<evidence type="ECO:0000256" key="1">
    <source>
        <dbReference type="ARBA" id="ARBA00001946"/>
    </source>
</evidence>
<keyword evidence="6 9" id="KW-0067">ATP-binding</keyword>
<evidence type="ECO:0000256" key="3">
    <source>
        <dbReference type="ARBA" id="ARBA00022573"/>
    </source>
</evidence>
<feature type="active site" description="Nucleophile" evidence="9">
    <location>
        <position position="322"/>
    </location>
</feature>
<dbReference type="EC" id="6.3.5.9" evidence="9"/>
<dbReference type="SUPFAM" id="SSF52540">
    <property type="entry name" value="P-loop containing nucleoside triphosphate hydrolases"/>
    <property type="match status" value="1"/>
</dbReference>
<dbReference type="PATRIC" id="fig|1514904.3.peg.76"/>
<dbReference type="SUPFAM" id="SSF52317">
    <property type="entry name" value="Class I glutamine amidotransferase-like"/>
    <property type="match status" value="1"/>
</dbReference>
<dbReference type="PANTHER" id="PTHR43873">
    <property type="entry name" value="COBYRINATE A,C-DIAMIDE SYNTHASE"/>
    <property type="match status" value="1"/>
</dbReference>
<keyword evidence="3 9" id="KW-0169">Cobalamin biosynthesis</keyword>
<dbReference type="STRING" id="1514904.SU32_00375"/>
<comment type="similarity">
    <text evidence="2">Belongs to the CobB/CobQ family. CobQ subfamily.</text>
</comment>
<comment type="miscellaneous">
    <text evidence="9">The a and c carboxylates of hydrogenobyrinate are activated for nucleophilic attack via formation of a phosphorylated intermediate by ATP. CobB catalyzes first the amidation of the c-carboxylate, and then that of the a-carboxylate.</text>
</comment>
<keyword evidence="7 9" id="KW-0460">Magnesium</keyword>
<comment type="domain">
    <text evidence="9">Comprises of two domains. The C-terminal domain contains the binding site for glutamine and catalyzes the hydrolysis of this substrate to glutamate and ammonia. The N-terminal domain is anticipated to bind ATP and hydrogenobyrinate and catalyzes the ultimate synthesis of the diamide product. The ammonia produced via the glutaminase domain is probably translocated to the adjacent domain via a molecular tunnel, where it reacts with an activated intermediate.</text>
</comment>
<comment type="function">
    <text evidence="9">Catalyzes the ATP-dependent amidation of the two carboxylate groups at positions a and c of hydrogenobyrinate, using either L-glutamine or ammonia as the nitrogen source.</text>
</comment>
<name>A0A0N0VMH8_9HYPH</name>
<evidence type="ECO:0000256" key="7">
    <source>
        <dbReference type="ARBA" id="ARBA00022842"/>
    </source>
</evidence>
<dbReference type="GO" id="GO:0042242">
    <property type="term" value="F:cobyrinic acid a,c-diamide synthase activity"/>
    <property type="evidence" value="ECO:0007669"/>
    <property type="project" value="InterPro"/>
</dbReference>
<evidence type="ECO:0000313" key="13">
    <source>
        <dbReference type="Proteomes" id="UP000038011"/>
    </source>
</evidence>
<dbReference type="Pfam" id="PF01656">
    <property type="entry name" value="CbiA"/>
    <property type="match status" value="1"/>
</dbReference>
<evidence type="ECO:0000256" key="5">
    <source>
        <dbReference type="ARBA" id="ARBA00022741"/>
    </source>
</evidence>
<feature type="site" description="Increases nucleophilicity of active site Cys" evidence="9">
    <location>
        <position position="422"/>
    </location>
</feature>
<evidence type="ECO:0000313" key="12">
    <source>
        <dbReference type="EMBL" id="KPB02781.1"/>
    </source>
</evidence>
<keyword evidence="8 9" id="KW-0315">Glutamine amidotransferase</keyword>
<evidence type="ECO:0000256" key="4">
    <source>
        <dbReference type="ARBA" id="ARBA00022598"/>
    </source>
</evidence>
<proteinExistence type="inferred from homology"/>
<dbReference type="InterPro" id="IPR002586">
    <property type="entry name" value="CobQ/CobB/MinD/ParA_Nub-bd_dom"/>
</dbReference>
<dbReference type="OrthoDB" id="9764035at2"/>
<dbReference type="Proteomes" id="UP000038011">
    <property type="component" value="Unassembled WGS sequence"/>
</dbReference>
<evidence type="ECO:0000256" key="9">
    <source>
        <dbReference type="HAMAP-Rule" id="MF_00027"/>
    </source>
</evidence>
<dbReference type="GO" id="GO:0009236">
    <property type="term" value="P:cobalamin biosynthetic process"/>
    <property type="evidence" value="ECO:0007669"/>
    <property type="project" value="UniProtKB-UniRule"/>
</dbReference>
<evidence type="ECO:0000256" key="8">
    <source>
        <dbReference type="ARBA" id="ARBA00022962"/>
    </source>
</evidence>
<feature type="domain" description="CobB/CobQ-like glutamine amidotransferase" evidence="11">
    <location>
        <begin position="240"/>
        <end position="424"/>
    </location>
</feature>
<comment type="pathway">
    <text evidence="9">Cofactor biosynthesis; adenosylcobalamin biosynthesis; cob(II)yrinate a,c-diamide from precorrin-2 (aerobic route): step 9/10.</text>
</comment>
<protein>
    <recommendedName>
        <fullName evidence="9">Hydrogenobyrinate a,c-diamide synthase</fullName>
        <ecNumber evidence="9">6.3.5.9</ecNumber>
    </recommendedName>
    <alternativeName>
        <fullName evidence="9">Hydrogenobyrinic acid a,c-diamide synthase</fullName>
    </alternativeName>
</protein>
<dbReference type="AlphaFoldDB" id="A0A0N0VMH8"/>
<keyword evidence="13" id="KW-1185">Reference proteome</keyword>
<evidence type="ECO:0000259" key="11">
    <source>
        <dbReference type="Pfam" id="PF07685"/>
    </source>
</evidence>
<dbReference type="HAMAP" id="MF_00027">
    <property type="entry name" value="CobB_CbiA"/>
    <property type="match status" value="1"/>
</dbReference>
<dbReference type="RefSeq" id="WP_053997336.1">
    <property type="nucleotide sequence ID" value="NZ_JXMU01000001.1"/>
</dbReference>
<evidence type="ECO:0000256" key="6">
    <source>
        <dbReference type="ARBA" id="ARBA00022840"/>
    </source>
</evidence>
<keyword evidence="5 9" id="KW-0547">Nucleotide-binding</keyword>
<dbReference type="PANTHER" id="PTHR43873:SF1">
    <property type="entry name" value="COBYRINATE A,C-DIAMIDE SYNTHASE"/>
    <property type="match status" value="1"/>
</dbReference>
<evidence type="ECO:0000256" key="2">
    <source>
        <dbReference type="ARBA" id="ARBA00006205"/>
    </source>
</evidence>
<organism evidence="12 13">
    <name type="scientific">Ahrensia marina</name>
    <dbReference type="NCBI Taxonomy" id="1514904"/>
    <lineage>
        <taxon>Bacteria</taxon>
        <taxon>Pseudomonadati</taxon>
        <taxon>Pseudomonadota</taxon>
        <taxon>Alphaproteobacteria</taxon>
        <taxon>Hyphomicrobiales</taxon>
        <taxon>Ahrensiaceae</taxon>
        <taxon>Ahrensia</taxon>
    </lineage>
</organism>
<dbReference type="EMBL" id="JXMU01000001">
    <property type="protein sequence ID" value="KPB02781.1"/>
    <property type="molecule type" value="Genomic_DNA"/>
</dbReference>
<dbReference type="NCBIfam" id="NF002204">
    <property type="entry name" value="PRK01077.1"/>
    <property type="match status" value="1"/>
</dbReference>
<gene>
    <name evidence="9" type="primary">cobB</name>
    <name evidence="12" type="ORF">SU32_00375</name>
</gene>
<dbReference type="InterPro" id="IPR011698">
    <property type="entry name" value="GATase_3"/>
</dbReference>
<keyword evidence="4 9" id="KW-0436">Ligase</keyword>
<reference evidence="12 13" key="1">
    <citation type="submission" date="2015-01" db="EMBL/GenBank/DDBJ databases">
        <title>Ahrensia donghaiensis sp. nov., a novel dimethylsulphoniopropionate-cleavage bacterium isolated from seawater and emended descriptions of the genus Ahrensia and Ahrensia kielensis.</title>
        <authorList>
            <person name="Liu J."/>
        </authorList>
    </citation>
    <scope>NUCLEOTIDE SEQUENCE [LARGE SCALE GENOMIC DNA]</scope>
    <source>
        <strain evidence="12 13">LZD062</strain>
    </source>
</reference>
<dbReference type="GO" id="GO:0005524">
    <property type="term" value="F:ATP binding"/>
    <property type="evidence" value="ECO:0007669"/>
    <property type="project" value="UniProtKB-UniRule"/>
</dbReference>
<dbReference type="UniPathway" id="UPA00148">
    <property type="reaction ID" value="UER00220"/>
</dbReference>
<dbReference type="GO" id="GO:0043802">
    <property type="term" value="F:hydrogenobyrinic acid a,c-diamide synthase (glutamine-hydrolysing) activity"/>
    <property type="evidence" value="ECO:0007669"/>
    <property type="project" value="UniProtKB-UniRule"/>
</dbReference>
<dbReference type="InterPro" id="IPR029062">
    <property type="entry name" value="Class_I_gatase-like"/>
</dbReference>
<evidence type="ECO:0000259" key="10">
    <source>
        <dbReference type="Pfam" id="PF01656"/>
    </source>
</evidence>
<dbReference type="Pfam" id="PF07685">
    <property type="entry name" value="GATase_3"/>
    <property type="match status" value="1"/>
</dbReference>
<sequence>MNGFMIAAPHSGSGKTTVTLGLLRALRNSGVDVSPAKAGPDYIDPAFHAFASGALCFNLDPWAMRSDLVDDLAHQHGENRLLVVEAMMGLFDGAADGTGSAADLAEQLGLPIVFVVDCARMAQSISALVSGYLNYRPSLRFAGIVLNRVGSARHEQMLRAALELLDIPIIGVVMQNPELALPSRHLGLVQAREHESLENFLTTAGEIMERSLDMKALTSLDAQLISIARPKFLTPLGQHIAIAVDDAFAFCYPHMVQGWRLAGAEISYFSPLADEGPAREADAIFLPGGYPELYAGKIAATKHFKRAMRNAADRKVLIYGECGGYMVLGEALVDGEGKSHDMLGLLPLKTSFETRKRHLGYRKLKPLDGSPWPYELKGHEFHYSTEVTRGVGDPLFAARDALDNDLGEAGLRIGSVAGSYCHVIDRAA</sequence>
<dbReference type="CDD" id="cd05388">
    <property type="entry name" value="CobB_N"/>
    <property type="match status" value="1"/>
</dbReference>